<dbReference type="RefSeq" id="WP_377089005.1">
    <property type="nucleotide sequence ID" value="NZ_JBHSJL010000014.1"/>
</dbReference>
<comment type="caution">
    <text evidence="4">The sequence shown here is derived from an EMBL/GenBank/DDBJ whole genome shotgun (WGS) entry which is preliminary data.</text>
</comment>
<dbReference type="PANTHER" id="PTHR44943:SF8">
    <property type="entry name" value="TPR REPEAT-CONTAINING PROTEIN MJ0263"/>
    <property type="match status" value="1"/>
</dbReference>
<dbReference type="Pfam" id="PF13432">
    <property type="entry name" value="TPR_16"/>
    <property type="match status" value="1"/>
</dbReference>
<gene>
    <name evidence="4" type="ORF">ACFSW8_02995</name>
</gene>
<dbReference type="InterPro" id="IPR011990">
    <property type="entry name" value="TPR-like_helical_dom_sf"/>
</dbReference>
<evidence type="ECO:0000313" key="5">
    <source>
        <dbReference type="Proteomes" id="UP001597389"/>
    </source>
</evidence>
<accession>A0ABW4Z8J1</accession>
<keyword evidence="5" id="KW-1185">Reference proteome</keyword>
<evidence type="ECO:0000256" key="1">
    <source>
        <dbReference type="ARBA" id="ARBA00022737"/>
    </source>
</evidence>
<protein>
    <submittedName>
        <fullName evidence="4">Tetratricopeptide repeat protein</fullName>
    </submittedName>
</protein>
<dbReference type="Proteomes" id="UP001597389">
    <property type="component" value="Unassembled WGS sequence"/>
</dbReference>
<dbReference type="InterPro" id="IPR019734">
    <property type="entry name" value="TPR_rpt"/>
</dbReference>
<dbReference type="SMART" id="SM00028">
    <property type="entry name" value="TPR"/>
    <property type="match status" value="3"/>
</dbReference>
<evidence type="ECO:0000256" key="3">
    <source>
        <dbReference type="PROSITE-ProRule" id="PRU00339"/>
    </source>
</evidence>
<keyword evidence="2 3" id="KW-0802">TPR repeat</keyword>
<sequence length="719" mass="82273">MKTVLSSILVAGVLSHCGSYSPYHSYTSEERQALPATQTAEEWNERFNVDLEESSFWYDELGYLYAELPPKQHWQDALQLAEDSLQKHPHHPANTFFPIFKNVLEGNTQEAEQILQTHLLKTKIDDHNRKDVIALLYALSSDPQATQAWIAQKKPDLLKPRKPYTSKPEKKEQWEKDLAEGKVDAALKQLWKIAKGFTSDDSDKDQALSQIYKVCSLLEREVEAQKAIDLIQRCFEKEAKDPENYCNVPYELKKHLANKGDWKQLEKLLKLIRIEDKDDLSSHDELIELILCSYYTRSPAAFVAEIEKLQSNKKLTRYTFFEVLETAMGDTPSIGQLYVEELSKAGRHEDAWAIASRLLVSKSSDDPYYALAQKTNKVAFPDLLDQLLAFDPFEERPLIWKAKLALTANDIEGADKWINQAITLDPSDGDQGKDSRMQAYAVLADVFKAKGNTEKEAFFREVVSAIREGEIADDYLYAGLIQEAIKRYKASLGRFNDAYCLQSRLALTLAKNGKFEEAIPHFEKAFTLMPVSFGPRESHCFGCEGLYSDERVHPIAERILTEFVEKNPENPRAPYLLGLVLNKMKKYDAANTAFQKALELDPDYYNAANKLLQNYKTQPQHQQQKAELIVQMLGFAPYTQIQTIFRERSDLAQAWTDAEKIKDSPLTLPTLSWNFYTPNKQYEAFNSYSRSTLKAMDGWSKSELLRDNYFLGSLSSDID</sequence>
<evidence type="ECO:0000256" key="2">
    <source>
        <dbReference type="ARBA" id="ARBA00022803"/>
    </source>
</evidence>
<feature type="repeat" description="TPR" evidence="3">
    <location>
        <begin position="499"/>
        <end position="532"/>
    </location>
</feature>
<dbReference type="SUPFAM" id="SSF48452">
    <property type="entry name" value="TPR-like"/>
    <property type="match status" value="2"/>
</dbReference>
<dbReference type="EMBL" id="JBHUJB010000013">
    <property type="protein sequence ID" value="MFD2157861.1"/>
    <property type="molecule type" value="Genomic_DNA"/>
</dbReference>
<dbReference type="PANTHER" id="PTHR44943">
    <property type="entry name" value="CELLULOSE SYNTHASE OPERON PROTEIN C"/>
    <property type="match status" value="1"/>
</dbReference>
<keyword evidence="1" id="KW-0677">Repeat</keyword>
<evidence type="ECO:0000313" key="4">
    <source>
        <dbReference type="EMBL" id="MFD2157861.1"/>
    </source>
</evidence>
<dbReference type="InterPro" id="IPR051685">
    <property type="entry name" value="Ycf3/AcsC/BcsC/TPR_MFPF"/>
</dbReference>
<dbReference type="PROSITE" id="PS50005">
    <property type="entry name" value="TPR"/>
    <property type="match status" value="2"/>
</dbReference>
<name>A0ABW4Z8J1_9BACT</name>
<dbReference type="PROSITE" id="PS50293">
    <property type="entry name" value="TPR_REGION"/>
    <property type="match status" value="1"/>
</dbReference>
<organism evidence="4 5">
    <name type="scientific">Rubritalea tangerina</name>
    <dbReference type="NCBI Taxonomy" id="430798"/>
    <lineage>
        <taxon>Bacteria</taxon>
        <taxon>Pseudomonadati</taxon>
        <taxon>Verrucomicrobiota</taxon>
        <taxon>Verrucomicrobiia</taxon>
        <taxon>Verrucomicrobiales</taxon>
        <taxon>Rubritaleaceae</taxon>
        <taxon>Rubritalea</taxon>
    </lineage>
</organism>
<reference evidence="5" key="1">
    <citation type="journal article" date="2019" name="Int. J. Syst. Evol. Microbiol.">
        <title>The Global Catalogue of Microorganisms (GCM) 10K type strain sequencing project: providing services to taxonomists for standard genome sequencing and annotation.</title>
        <authorList>
            <consortium name="The Broad Institute Genomics Platform"/>
            <consortium name="The Broad Institute Genome Sequencing Center for Infectious Disease"/>
            <person name="Wu L."/>
            <person name="Ma J."/>
        </authorList>
    </citation>
    <scope>NUCLEOTIDE SEQUENCE [LARGE SCALE GENOMIC DNA]</scope>
    <source>
        <strain evidence="5">CCUG 57942</strain>
    </source>
</reference>
<dbReference type="Gene3D" id="1.25.40.10">
    <property type="entry name" value="Tetratricopeptide repeat domain"/>
    <property type="match status" value="2"/>
</dbReference>
<proteinExistence type="predicted"/>
<dbReference type="Pfam" id="PF13181">
    <property type="entry name" value="TPR_8"/>
    <property type="match status" value="1"/>
</dbReference>
<feature type="repeat" description="TPR" evidence="3">
    <location>
        <begin position="571"/>
        <end position="604"/>
    </location>
</feature>